<dbReference type="Pfam" id="PF02653">
    <property type="entry name" value="BPD_transp_2"/>
    <property type="match status" value="1"/>
</dbReference>
<keyword evidence="5" id="KW-0029">Amino-acid transport</keyword>
<evidence type="ECO:0000256" key="2">
    <source>
        <dbReference type="ARBA" id="ARBA00022448"/>
    </source>
</evidence>
<name>A0A0F8XRK0_9ZZZZ</name>
<comment type="subcellular location">
    <subcellularLocation>
        <location evidence="1">Cell membrane</location>
        <topology evidence="1">Multi-pass membrane protein</topology>
    </subcellularLocation>
</comment>
<dbReference type="GO" id="GO:0022857">
    <property type="term" value="F:transmembrane transporter activity"/>
    <property type="evidence" value="ECO:0007669"/>
    <property type="project" value="InterPro"/>
</dbReference>
<evidence type="ECO:0000256" key="1">
    <source>
        <dbReference type="ARBA" id="ARBA00004651"/>
    </source>
</evidence>
<keyword evidence="3" id="KW-1003">Cell membrane</keyword>
<sequence>TRSALQTLLQTRREMVERPSRRTVNALLDELVGSGLPGVQAFLERWRDKGVWQRETDGLFFVGDRQGKTLTLAEVADSAVPFKDAAARYDQLKPNSGVRREIASALVRFQLSDPDPARRADALSAIERSPSEDQLAPLRGAIADETDPALLARKTRLERLLTASYGDSPAERVTAIESFRGATSVDVRGALSPILTTRRIAADSLPETGNIARVLTIGADIPVAEAHAMAVEAGLAEALVTRAERDAQLIAAIEGGRIAGLPVAGLNTETARDLAYATLTGAPRDTRAALPDKLVVYDLYDEPDATVTDAASTTLESIQRSVALSRLADLLLDGMSLASIYFLAAIGLAITFGVMGVINMAHGEFITMGAYTGYLVQQIIPDYT</sequence>
<evidence type="ECO:0000256" key="8">
    <source>
        <dbReference type="ARBA" id="ARBA00037998"/>
    </source>
</evidence>
<dbReference type="PANTHER" id="PTHR11795:SF447">
    <property type="entry name" value="ABC TRANSPORTER PERMEASE PROTEIN"/>
    <property type="match status" value="1"/>
</dbReference>
<protein>
    <recommendedName>
        <fullName evidence="11">Urea ABC transporter permease subunit UrtB</fullName>
    </recommendedName>
</protein>
<keyword evidence="2" id="KW-0813">Transport</keyword>
<evidence type="ECO:0000256" key="9">
    <source>
        <dbReference type="SAM" id="Phobius"/>
    </source>
</evidence>
<feature type="non-terminal residue" evidence="10">
    <location>
        <position position="1"/>
    </location>
</feature>
<comment type="similarity">
    <text evidence="8">Belongs to the binding-protein-dependent transport system permease family. LivHM subfamily.</text>
</comment>
<evidence type="ECO:0000256" key="5">
    <source>
        <dbReference type="ARBA" id="ARBA00022970"/>
    </source>
</evidence>
<keyword evidence="4 9" id="KW-0812">Transmembrane</keyword>
<keyword evidence="7 9" id="KW-0472">Membrane</keyword>
<evidence type="ECO:0000256" key="4">
    <source>
        <dbReference type="ARBA" id="ARBA00022692"/>
    </source>
</evidence>
<evidence type="ECO:0000256" key="6">
    <source>
        <dbReference type="ARBA" id="ARBA00022989"/>
    </source>
</evidence>
<dbReference type="EMBL" id="LAZR01057613">
    <property type="protein sequence ID" value="KKK71697.1"/>
    <property type="molecule type" value="Genomic_DNA"/>
</dbReference>
<gene>
    <name evidence="10" type="ORF">LCGC14_2911320</name>
</gene>
<accession>A0A0F8XRK0</accession>
<evidence type="ECO:0000256" key="3">
    <source>
        <dbReference type="ARBA" id="ARBA00022475"/>
    </source>
</evidence>
<evidence type="ECO:0008006" key="11">
    <source>
        <dbReference type="Google" id="ProtNLM"/>
    </source>
</evidence>
<dbReference type="AlphaFoldDB" id="A0A0F8XRK0"/>
<feature type="transmembrane region" description="Helical" evidence="9">
    <location>
        <begin position="340"/>
        <end position="358"/>
    </location>
</feature>
<keyword evidence="6 9" id="KW-1133">Transmembrane helix</keyword>
<organism evidence="10">
    <name type="scientific">marine sediment metagenome</name>
    <dbReference type="NCBI Taxonomy" id="412755"/>
    <lineage>
        <taxon>unclassified sequences</taxon>
        <taxon>metagenomes</taxon>
        <taxon>ecological metagenomes</taxon>
    </lineage>
</organism>
<evidence type="ECO:0000313" key="10">
    <source>
        <dbReference type="EMBL" id="KKK71697.1"/>
    </source>
</evidence>
<dbReference type="InterPro" id="IPR052157">
    <property type="entry name" value="BCAA_transport_permease"/>
</dbReference>
<feature type="non-terminal residue" evidence="10">
    <location>
        <position position="384"/>
    </location>
</feature>
<dbReference type="PANTHER" id="PTHR11795">
    <property type="entry name" value="BRANCHED-CHAIN AMINO ACID TRANSPORT SYSTEM PERMEASE PROTEIN LIVH"/>
    <property type="match status" value="1"/>
</dbReference>
<dbReference type="InterPro" id="IPR001851">
    <property type="entry name" value="ABC_transp_permease"/>
</dbReference>
<proteinExistence type="inferred from homology"/>
<evidence type="ECO:0000256" key="7">
    <source>
        <dbReference type="ARBA" id="ARBA00023136"/>
    </source>
</evidence>
<dbReference type="GO" id="GO:0006865">
    <property type="term" value="P:amino acid transport"/>
    <property type="evidence" value="ECO:0007669"/>
    <property type="project" value="UniProtKB-KW"/>
</dbReference>
<comment type="caution">
    <text evidence="10">The sequence shown here is derived from an EMBL/GenBank/DDBJ whole genome shotgun (WGS) entry which is preliminary data.</text>
</comment>
<dbReference type="GO" id="GO:0005886">
    <property type="term" value="C:plasma membrane"/>
    <property type="evidence" value="ECO:0007669"/>
    <property type="project" value="UniProtKB-SubCell"/>
</dbReference>
<reference evidence="10" key="1">
    <citation type="journal article" date="2015" name="Nature">
        <title>Complex archaea that bridge the gap between prokaryotes and eukaryotes.</title>
        <authorList>
            <person name="Spang A."/>
            <person name="Saw J.H."/>
            <person name="Jorgensen S.L."/>
            <person name="Zaremba-Niedzwiedzka K."/>
            <person name="Martijn J."/>
            <person name="Lind A.E."/>
            <person name="van Eijk R."/>
            <person name="Schleper C."/>
            <person name="Guy L."/>
            <person name="Ettema T.J."/>
        </authorList>
    </citation>
    <scope>NUCLEOTIDE SEQUENCE</scope>
</reference>